<evidence type="ECO:0000256" key="1">
    <source>
        <dbReference type="ARBA" id="ARBA00023015"/>
    </source>
</evidence>
<dbReference type="PANTHER" id="PTHR43280:SF2">
    <property type="entry name" value="HTH-TYPE TRANSCRIPTIONAL REGULATOR EXSA"/>
    <property type="match status" value="1"/>
</dbReference>
<dbReference type="SUPFAM" id="SSF46689">
    <property type="entry name" value="Homeodomain-like"/>
    <property type="match status" value="1"/>
</dbReference>
<dbReference type="PROSITE" id="PS00041">
    <property type="entry name" value="HTH_ARAC_FAMILY_1"/>
    <property type="match status" value="1"/>
</dbReference>
<sequence length="290" mass="33947">MDCIKLQIPPLPQFITIGHGTWKPGGQHFERNFQVYDVLIVLKGTLYMTETDIPYAIEAGHLLILEPGLTHFGHRPCDEETDIYWLHFIHPNRAERISDKHIPWSSIIQQGTDNDNAPHEQWMYLPKWTPFDATPLIPIMNEMLNIQSKLCQENALQLQSLLAQLLAHMQQWLFQSSKPSQSLLHSKQIESYLMRQRNAPFKAKEMEQELHFQFDYLTRCLKKHTGMTPLQYVNHLKIEEAKRSLIHTDVPIPSIAEHIGIEDYSYFIRLFRKKTGMTPSAYRRHRQGVV</sequence>
<feature type="domain" description="HTH araC/xylS-type" evidence="4">
    <location>
        <begin position="187"/>
        <end position="285"/>
    </location>
</feature>
<dbReference type="RefSeq" id="WP_232184383.1">
    <property type="nucleotide sequence ID" value="NZ_JAIOAP010000002.1"/>
</dbReference>
<evidence type="ECO:0000256" key="3">
    <source>
        <dbReference type="ARBA" id="ARBA00023163"/>
    </source>
</evidence>
<evidence type="ECO:0000313" key="6">
    <source>
        <dbReference type="Proteomes" id="UP001493487"/>
    </source>
</evidence>
<gene>
    <name evidence="5" type="ORF">QJS35_12665</name>
</gene>
<dbReference type="SMART" id="SM00342">
    <property type="entry name" value="HTH_ARAC"/>
    <property type="match status" value="1"/>
</dbReference>
<keyword evidence="6" id="KW-1185">Reference proteome</keyword>
<evidence type="ECO:0000259" key="4">
    <source>
        <dbReference type="PROSITE" id="PS01124"/>
    </source>
</evidence>
<keyword evidence="1" id="KW-0805">Transcription regulation</keyword>
<dbReference type="InterPro" id="IPR018062">
    <property type="entry name" value="HTH_AraC-typ_CS"/>
</dbReference>
<dbReference type="Gene3D" id="1.10.10.60">
    <property type="entry name" value="Homeodomain-like"/>
    <property type="match status" value="2"/>
</dbReference>
<dbReference type="Proteomes" id="UP001493487">
    <property type="component" value="Unassembled WGS sequence"/>
</dbReference>
<dbReference type="InterPro" id="IPR037923">
    <property type="entry name" value="HTH-like"/>
</dbReference>
<dbReference type="PANTHER" id="PTHR43280">
    <property type="entry name" value="ARAC-FAMILY TRANSCRIPTIONAL REGULATOR"/>
    <property type="match status" value="1"/>
</dbReference>
<dbReference type="InterPro" id="IPR018060">
    <property type="entry name" value="HTH_AraC"/>
</dbReference>
<evidence type="ECO:0000256" key="2">
    <source>
        <dbReference type="ARBA" id="ARBA00023125"/>
    </source>
</evidence>
<dbReference type="Pfam" id="PF12833">
    <property type="entry name" value="HTH_18"/>
    <property type="match status" value="1"/>
</dbReference>
<evidence type="ECO:0000313" key="5">
    <source>
        <dbReference type="EMBL" id="MEQ4483244.1"/>
    </source>
</evidence>
<keyword evidence="2" id="KW-0238">DNA-binding</keyword>
<organism evidence="5 6">
    <name type="scientific">Cohnella silvisoli</name>
    <dbReference type="NCBI Taxonomy" id="2873699"/>
    <lineage>
        <taxon>Bacteria</taxon>
        <taxon>Bacillati</taxon>
        <taxon>Bacillota</taxon>
        <taxon>Bacilli</taxon>
        <taxon>Bacillales</taxon>
        <taxon>Paenibacillaceae</taxon>
        <taxon>Cohnella</taxon>
    </lineage>
</organism>
<dbReference type="InterPro" id="IPR009057">
    <property type="entry name" value="Homeodomain-like_sf"/>
</dbReference>
<comment type="caution">
    <text evidence="5">The sequence shown here is derived from an EMBL/GenBank/DDBJ whole genome shotgun (WGS) entry which is preliminary data.</text>
</comment>
<proteinExistence type="predicted"/>
<name>A0ABV1KT22_9BACL</name>
<dbReference type="EMBL" id="JASKHM010000006">
    <property type="protein sequence ID" value="MEQ4483244.1"/>
    <property type="molecule type" value="Genomic_DNA"/>
</dbReference>
<reference evidence="5 6" key="1">
    <citation type="journal article" date="2023" name="Genome Announc.">
        <title>Pan-Genome Analyses of the Genus Cohnella and Proposal of the Novel Species Cohnella silvisoli sp. nov., Isolated from Forest Soil.</title>
        <authorList>
            <person name="Wang C."/>
            <person name="Mao L."/>
            <person name="Bao G."/>
            <person name="Zhu H."/>
        </authorList>
    </citation>
    <scope>NUCLEOTIDE SEQUENCE [LARGE SCALE GENOMIC DNA]</scope>
    <source>
        <strain evidence="5 6">NL03-T5-1</strain>
    </source>
</reference>
<accession>A0ABV1KT22</accession>
<keyword evidence="3" id="KW-0804">Transcription</keyword>
<protein>
    <submittedName>
        <fullName evidence="5">AraC family transcriptional regulator</fullName>
    </submittedName>
</protein>
<dbReference type="PRINTS" id="PR00032">
    <property type="entry name" value="HTHARAC"/>
</dbReference>
<dbReference type="PROSITE" id="PS01124">
    <property type="entry name" value="HTH_ARAC_FAMILY_2"/>
    <property type="match status" value="1"/>
</dbReference>
<dbReference type="SUPFAM" id="SSF51215">
    <property type="entry name" value="Regulatory protein AraC"/>
    <property type="match status" value="1"/>
</dbReference>
<dbReference type="InterPro" id="IPR020449">
    <property type="entry name" value="Tscrpt_reg_AraC-type_HTH"/>
</dbReference>